<feature type="domain" description="DUF302" evidence="1">
    <location>
        <begin position="43"/>
        <end position="102"/>
    </location>
</feature>
<dbReference type="KEGG" id="pfla:Pflav_079950"/>
<evidence type="ECO:0000313" key="2">
    <source>
        <dbReference type="EMBL" id="BCB81585.1"/>
    </source>
</evidence>
<proteinExistence type="predicted"/>
<dbReference type="PANTHER" id="PTHR38342">
    <property type="entry name" value="SLR5037 PROTEIN"/>
    <property type="match status" value="1"/>
</dbReference>
<dbReference type="AlphaFoldDB" id="A0A6F8Y666"/>
<dbReference type="SUPFAM" id="SSF103247">
    <property type="entry name" value="TT1751-like"/>
    <property type="match status" value="1"/>
</dbReference>
<dbReference type="EMBL" id="AP022870">
    <property type="protein sequence ID" value="BCB81585.1"/>
    <property type="molecule type" value="Genomic_DNA"/>
</dbReference>
<sequence>MTTEVELAVTGLVTRRSAHDVAETISAIHAEAERRGATVVAVVDHAASARKAGLTMPETQVIIFGNPRAGTALMQASPDIAIDLPLRVMVRDDGHPGSLVSWQDPAYVLQRYGLGEDQGTPLNVPAAVATAVLDGR</sequence>
<reference evidence="2 3" key="2">
    <citation type="submission" date="2020-03" db="EMBL/GenBank/DDBJ databases">
        <authorList>
            <person name="Ichikawa N."/>
            <person name="Kimura A."/>
            <person name="Kitahashi Y."/>
            <person name="Uohara A."/>
        </authorList>
    </citation>
    <scope>NUCLEOTIDE SEQUENCE [LARGE SCALE GENOMIC DNA]</scope>
    <source>
        <strain evidence="2 3">NBRC 107702</strain>
    </source>
</reference>
<keyword evidence="3" id="KW-1185">Reference proteome</keyword>
<gene>
    <name evidence="2" type="ORF">Pflav_079950</name>
</gene>
<dbReference type="PANTHER" id="PTHR38342:SF2">
    <property type="entry name" value="INNER MEMBRANE OR EXPORTED"/>
    <property type="match status" value="1"/>
</dbReference>
<evidence type="ECO:0000259" key="1">
    <source>
        <dbReference type="Pfam" id="PF03625"/>
    </source>
</evidence>
<dbReference type="CDD" id="cd14797">
    <property type="entry name" value="DUF302"/>
    <property type="match status" value="1"/>
</dbReference>
<reference evidence="2 3" key="1">
    <citation type="submission" date="2020-03" db="EMBL/GenBank/DDBJ databases">
        <title>Whole genome shotgun sequence of Phytohabitans flavus NBRC 107702.</title>
        <authorList>
            <person name="Komaki H."/>
            <person name="Tamura T."/>
        </authorList>
    </citation>
    <scope>NUCLEOTIDE SEQUENCE [LARGE SCALE GENOMIC DNA]</scope>
    <source>
        <strain evidence="2 3">NBRC 107702</strain>
    </source>
</reference>
<organism evidence="2 3">
    <name type="scientific">Phytohabitans flavus</name>
    <dbReference type="NCBI Taxonomy" id="1076124"/>
    <lineage>
        <taxon>Bacteria</taxon>
        <taxon>Bacillati</taxon>
        <taxon>Actinomycetota</taxon>
        <taxon>Actinomycetes</taxon>
        <taxon>Micromonosporales</taxon>
        <taxon>Micromonosporaceae</taxon>
    </lineage>
</organism>
<dbReference type="InterPro" id="IPR035923">
    <property type="entry name" value="TT1751-like_sf"/>
</dbReference>
<name>A0A6F8Y666_9ACTN</name>
<dbReference type="Pfam" id="PF03625">
    <property type="entry name" value="DUF302"/>
    <property type="match status" value="1"/>
</dbReference>
<dbReference type="InterPro" id="IPR005180">
    <property type="entry name" value="DUF302"/>
</dbReference>
<accession>A0A6F8Y666</accession>
<dbReference type="Proteomes" id="UP000502508">
    <property type="component" value="Chromosome"/>
</dbReference>
<dbReference type="Gene3D" id="3.30.310.70">
    <property type="entry name" value="TT1751-like domain"/>
    <property type="match status" value="1"/>
</dbReference>
<protein>
    <recommendedName>
        <fullName evidence="1">DUF302 domain-containing protein</fullName>
    </recommendedName>
</protein>
<evidence type="ECO:0000313" key="3">
    <source>
        <dbReference type="Proteomes" id="UP000502508"/>
    </source>
</evidence>